<keyword evidence="9" id="KW-1185">Reference proteome</keyword>
<dbReference type="CDD" id="cd15566">
    <property type="entry name" value="PHD3_NSD"/>
    <property type="match status" value="1"/>
</dbReference>
<keyword evidence="5" id="KW-0862">Zinc</keyword>
<dbReference type="InterPro" id="IPR001965">
    <property type="entry name" value="Znf_PHD"/>
</dbReference>
<reference evidence="8 9" key="1">
    <citation type="journal article" date="2021" name="Nat. Plants">
        <title>The Taxus genome provides insights into paclitaxel biosynthesis.</title>
        <authorList>
            <person name="Xiong X."/>
            <person name="Gou J."/>
            <person name="Liao Q."/>
            <person name="Li Y."/>
            <person name="Zhou Q."/>
            <person name="Bi G."/>
            <person name="Li C."/>
            <person name="Du R."/>
            <person name="Wang X."/>
            <person name="Sun T."/>
            <person name="Guo L."/>
            <person name="Liang H."/>
            <person name="Lu P."/>
            <person name="Wu Y."/>
            <person name="Zhang Z."/>
            <person name="Ro D.K."/>
            <person name="Shang Y."/>
            <person name="Huang S."/>
            <person name="Yan J."/>
        </authorList>
    </citation>
    <scope>NUCLEOTIDE SEQUENCE [LARGE SCALE GENOMIC DNA]</scope>
    <source>
        <strain evidence="8">Ta-2019</strain>
    </source>
</reference>
<dbReference type="SMART" id="SM00249">
    <property type="entry name" value="PHD"/>
    <property type="match status" value="3"/>
</dbReference>
<evidence type="ECO:0000259" key="7">
    <source>
        <dbReference type="SMART" id="SM00249"/>
    </source>
</evidence>
<name>A0AA38CXA7_TAXCH</name>
<feature type="domain" description="Zinc finger PHD-type" evidence="7">
    <location>
        <begin position="242"/>
        <end position="297"/>
    </location>
</feature>
<dbReference type="PANTHER" id="PTHR46235:SF3">
    <property type="entry name" value="PHD FINGER-CONTAINING PROTEIN DDB_G0268158"/>
    <property type="match status" value="1"/>
</dbReference>
<proteinExistence type="predicted"/>
<evidence type="ECO:0000313" key="8">
    <source>
        <dbReference type="EMBL" id="KAH9305009.1"/>
    </source>
</evidence>
<feature type="non-terminal residue" evidence="8">
    <location>
        <position position="737"/>
    </location>
</feature>
<evidence type="ECO:0000256" key="5">
    <source>
        <dbReference type="ARBA" id="ARBA00022833"/>
    </source>
</evidence>
<feature type="domain" description="Zinc finger PHD-type" evidence="7">
    <location>
        <begin position="302"/>
        <end position="366"/>
    </location>
</feature>
<keyword evidence="2" id="KW-0479">Metal-binding</keyword>
<accession>A0AA38CXA7</accession>
<dbReference type="InterPro" id="IPR055197">
    <property type="entry name" value="PHDvar_NSD"/>
</dbReference>
<evidence type="ECO:0000256" key="4">
    <source>
        <dbReference type="ARBA" id="ARBA00022771"/>
    </source>
</evidence>
<dbReference type="CDD" id="cd15565">
    <property type="entry name" value="PHD2_NSD"/>
    <property type="match status" value="1"/>
</dbReference>
<gene>
    <name evidence="8" type="ORF">KI387_009413</name>
</gene>
<dbReference type="EMBL" id="JAHRHJ020000008">
    <property type="protein sequence ID" value="KAH9305009.1"/>
    <property type="molecule type" value="Genomic_DNA"/>
</dbReference>
<dbReference type="InterPro" id="IPR055198">
    <property type="entry name" value="NSD_PHD"/>
</dbReference>
<organism evidence="8 9">
    <name type="scientific">Taxus chinensis</name>
    <name type="common">Chinese yew</name>
    <name type="synonym">Taxus wallichiana var. chinensis</name>
    <dbReference type="NCBI Taxonomy" id="29808"/>
    <lineage>
        <taxon>Eukaryota</taxon>
        <taxon>Viridiplantae</taxon>
        <taxon>Streptophyta</taxon>
        <taxon>Embryophyta</taxon>
        <taxon>Tracheophyta</taxon>
        <taxon>Spermatophyta</taxon>
        <taxon>Pinopsida</taxon>
        <taxon>Pinidae</taxon>
        <taxon>Conifers II</taxon>
        <taxon>Cupressales</taxon>
        <taxon>Taxaceae</taxon>
        <taxon>Taxus</taxon>
    </lineage>
</organism>
<dbReference type="OMA" id="NDILNHM"/>
<dbReference type="Gene3D" id="3.30.40.10">
    <property type="entry name" value="Zinc/RING finger domain, C3HC4 (zinc finger)"/>
    <property type="match status" value="2"/>
</dbReference>
<dbReference type="PANTHER" id="PTHR46235">
    <property type="entry name" value="PHD FINGER-CONTAINING PROTEIN DDB_G0268158"/>
    <property type="match status" value="1"/>
</dbReference>
<dbReference type="GO" id="GO:0008270">
    <property type="term" value="F:zinc ion binding"/>
    <property type="evidence" value="ECO:0007669"/>
    <property type="project" value="UniProtKB-KW"/>
</dbReference>
<dbReference type="InterPro" id="IPR013083">
    <property type="entry name" value="Znf_RING/FYVE/PHD"/>
</dbReference>
<evidence type="ECO:0000256" key="6">
    <source>
        <dbReference type="ARBA" id="ARBA00023242"/>
    </source>
</evidence>
<dbReference type="Pfam" id="PF23004">
    <property type="entry name" value="PHDvar_NSD"/>
    <property type="match status" value="1"/>
</dbReference>
<dbReference type="InterPro" id="IPR022702">
    <property type="entry name" value="Cytosine_MeTrfase1_RFD"/>
</dbReference>
<comment type="caution">
    <text evidence="8">The sequence shown here is derived from an EMBL/GenBank/DDBJ whole genome shotgun (WGS) entry which is preliminary data.</text>
</comment>
<keyword evidence="6" id="KW-0539">Nucleus</keyword>
<protein>
    <recommendedName>
        <fullName evidence="7">Zinc finger PHD-type domain-containing protein</fullName>
    </recommendedName>
</protein>
<dbReference type="AlphaFoldDB" id="A0AA38CXA7"/>
<comment type="subcellular location">
    <subcellularLocation>
        <location evidence="1">Nucleus</location>
    </subcellularLocation>
</comment>
<dbReference type="Pfam" id="PF22908">
    <property type="entry name" value="PHD_NSD"/>
    <property type="match status" value="1"/>
</dbReference>
<feature type="domain" description="Zinc finger PHD-type" evidence="7">
    <location>
        <begin position="367"/>
        <end position="431"/>
    </location>
</feature>
<dbReference type="Proteomes" id="UP000824469">
    <property type="component" value="Unassembled WGS sequence"/>
</dbReference>
<evidence type="ECO:0000313" key="9">
    <source>
        <dbReference type="Proteomes" id="UP000824469"/>
    </source>
</evidence>
<evidence type="ECO:0000256" key="1">
    <source>
        <dbReference type="ARBA" id="ARBA00004123"/>
    </source>
</evidence>
<evidence type="ECO:0000256" key="3">
    <source>
        <dbReference type="ARBA" id="ARBA00022737"/>
    </source>
</evidence>
<keyword evidence="3" id="KW-0677">Repeat</keyword>
<evidence type="ECO:0000256" key="2">
    <source>
        <dbReference type="ARBA" id="ARBA00022723"/>
    </source>
</evidence>
<keyword evidence="4" id="KW-0863">Zinc-finger</keyword>
<dbReference type="GO" id="GO:0005634">
    <property type="term" value="C:nucleus"/>
    <property type="evidence" value="ECO:0007669"/>
    <property type="project" value="UniProtKB-SubCell"/>
</dbReference>
<sequence length="737" mass="83759">MANHYAASDINFAENSSEDEGEVQPTVVENYYFTDENQEPVSITVLPYNMDGYENDKGGLKKRVFLEGTADGGLQKVYKQAIAWNLNLRQQKPVVCAMIKGGVWIQLRKPRKIYEEIIRSLLVSCHFLHFARRNPKASENAYWKHLWKVFRTSDYKPAKTALREHSSLIKSICQRDKKLEKAYVLNCFVGMKSKRRLSNEDVDINPKAKRLKFLVSDEESDEDLGEDGLDESDEEDSLFDSVCCICDNGGELLCCEGPCMRSFHPNRDAGEESSCKSLGLSKTQIREMQNFYCLNCNYKQHQCFSCGKLGSSDKSSGAEVFCCVSATCGHFYHPHCVSSMIASGAEAKELEKKIADGQQFTCPVHRCHVCKKTEQKEDEDLQFAICRRCPIAYHKKCLPEYIIFEETDDEPQRAWEGLIPNRILIYCRKHKIDPELQTPRRNHITFPEVPSADKILKRNHVISFESGVEKTVGKSIMKLLDSSTKERVPVDSTKEKVSSQYIKEQVSSKPSVKKEMGALSGRETEFLKFCSASELLKKVTKETEIPSLVRKEEKQSTLEIKKGLGQKESNPKDLEMNKSEIVNKLTTYKQEPKKHTIVLPNFTENGIKLAVMATVERSTAGISLSDVCAKHQVPLTYRTSLRNLDKSITQGKVEASVEAVRTALKKLEEGGNIDDAKAVCGPDILSQLMKWKNKLNVYLAPFLHGNRYTSYGRHFTEILKLQEVVQRLHWYVQNGDM</sequence>
<dbReference type="Pfam" id="PF12047">
    <property type="entry name" value="DNMT1-RFD"/>
    <property type="match status" value="1"/>
</dbReference>